<evidence type="ECO:0000256" key="13">
    <source>
        <dbReference type="ARBA" id="ARBA00031116"/>
    </source>
</evidence>
<evidence type="ECO:0000256" key="12">
    <source>
        <dbReference type="ARBA" id="ARBA00023136"/>
    </source>
</evidence>
<evidence type="ECO:0000256" key="7">
    <source>
        <dbReference type="ARBA" id="ARBA00022729"/>
    </source>
</evidence>
<dbReference type="OrthoDB" id="20303at2759"/>
<keyword evidence="5" id="KW-0109">Calcium transport</keyword>
<keyword evidence="6" id="KW-0812">Transmembrane</keyword>
<dbReference type="PANTHER" id="PTHR15929:SF0">
    <property type="entry name" value="STORE-OPERATED CALCIUM ENTRY-ASSOCIATED REGULATORY FACTOR"/>
    <property type="match status" value="1"/>
</dbReference>
<evidence type="ECO:0000256" key="9">
    <source>
        <dbReference type="ARBA" id="ARBA00022837"/>
    </source>
</evidence>
<dbReference type="GO" id="GO:0006816">
    <property type="term" value="P:calcium ion transport"/>
    <property type="evidence" value="ECO:0007669"/>
    <property type="project" value="UniProtKB-KW"/>
</dbReference>
<reference evidence="14 15" key="1">
    <citation type="submission" date="2018-11" db="EMBL/GenBank/DDBJ databases">
        <title>Genome sequence of Saitozyma podzolica DSM 27192.</title>
        <authorList>
            <person name="Aliyu H."/>
            <person name="Gorte O."/>
            <person name="Ochsenreither K."/>
        </authorList>
    </citation>
    <scope>NUCLEOTIDE SEQUENCE [LARGE SCALE GENOMIC DNA]</scope>
    <source>
        <strain evidence="14 15">DSM 27192</strain>
    </source>
</reference>
<evidence type="ECO:0000256" key="8">
    <source>
        <dbReference type="ARBA" id="ARBA00022824"/>
    </source>
</evidence>
<keyword evidence="8" id="KW-0256">Endoplasmic reticulum</keyword>
<sequence length="76" mass="8185">MSGARVPLASIKSITLRAGRDTRARRGAPIPQLQCIGKACEVYQPDAVQCTNMGDDGTGNMQWKTFPEGFGLEKST</sequence>
<evidence type="ECO:0000313" key="15">
    <source>
        <dbReference type="Proteomes" id="UP000279259"/>
    </source>
</evidence>
<keyword evidence="4" id="KW-0813">Transport</keyword>
<comment type="similarity">
    <text evidence="2">Belongs to the SARAF family.</text>
</comment>
<keyword evidence="9" id="KW-0106">Calcium</keyword>
<evidence type="ECO:0000256" key="3">
    <source>
        <dbReference type="ARBA" id="ARBA00016584"/>
    </source>
</evidence>
<dbReference type="AlphaFoldDB" id="A0A427YFZ4"/>
<evidence type="ECO:0000256" key="5">
    <source>
        <dbReference type="ARBA" id="ARBA00022568"/>
    </source>
</evidence>
<name>A0A427YFZ4_9TREE</name>
<comment type="subcellular location">
    <subcellularLocation>
        <location evidence="1">Endoplasmic reticulum membrane</location>
        <topology evidence="1">Single-pass type I membrane protein</topology>
    </subcellularLocation>
</comment>
<proteinExistence type="inferred from homology"/>
<dbReference type="GO" id="GO:0005789">
    <property type="term" value="C:endoplasmic reticulum membrane"/>
    <property type="evidence" value="ECO:0007669"/>
    <property type="project" value="UniProtKB-SubCell"/>
</dbReference>
<dbReference type="STRING" id="1890683.A0A427YFZ4"/>
<keyword evidence="12" id="KW-0472">Membrane</keyword>
<evidence type="ECO:0000256" key="4">
    <source>
        <dbReference type="ARBA" id="ARBA00022448"/>
    </source>
</evidence>
<dbReference type="EMBL" id="RSCD01000011">
    <property type="protein sequence ID" value="RSH90091.1"/>
    <property type="molecule type" value="Genomic_DNA"/>
</dbReference>
<keyword evidence="15" id="KW-1185">Reference proteome</keyword>
<dbReference type="Pfam" id="PF06682">
    <property type="entry name" value="SARAF"/>
    <property type="match status" value="1"/>
</dbReference>
<keyword evidence="11" id="KW-0406">Ion transport</keyword>
<dbReference type="Proteomes" id="UP000279259">
    <property type="component" value="Unassembled WGS sequence"/>
</dbReference>
<dbReference type="PANTHER" id="PTHR15929">
    <property type="entry name" value="STORE-OPERATED CALCIUM ENTRY-ASSOCIATED REGULATORY FACTOR"/>
    <property type="match status" value="1"/>
</dbReference>
<dbReference type="GO" id="GO:2001256">
    <property type="term" value="P:regulation of store-operated calcium entry"/>
    <property type="evidence" value="ECO:0007669"/>
    <property type="project" value="InterPro"/>
</dbReference>
<comment type="caution">
    <text evidence="14">The sequence shown here is derived from an EMBL/GenBank/DDBJ whole genome shotgun (WGS) entry which is preliminary data.</text>
</comment>
<evidence type="ECO:0000256" key="10">
    <source>
        <dbReference type="ARBA" id="ARBA00022989"/>
    </source>
</evidence>
<evidence type="ECO:0000256" key="6">
    <source>
        <dbReference type="ARBA" id="ARBA00022692"/>
    </source>
</evidence>
<evidence type="ECO:0000256" key="1">
    <source>
        <dbReference type="ARBA" id="ARBA00004115"/>
    </source>
</evidence>
<accession>A0A427YFZ4</accession>
<dbReference type="InterPro" id="IPR009567">
    <property type="entry name" value="SARAF"/>
</dbReference>
<gene>
    <name evidence="14" type="ORF">EHS25_001424</name>
</gene>
<protein>
    <recommendedName>
        <fullName evidence="3">Store-operated calcium entry-associated regulatory factor</fullName>
    </recommendedName>
    <alternativeName>
        <fullName evidence="13">Transmembrane protein 66</fullName>
    </alternativeName>
</protein>
<keyword evidence="10" id="KW-1133">Transmembrane helix</keyword>
<evidence type="ECO:0000313" key="14">
    <source>
        <dbReference type="EMBL" id="RSH90091.1"/>
    </source>
</evidence>
<keyword evidence="7" id="KW-0732">Signal</keyword>
<evidence type="ECO:0000256" key="11">
    <source>
        <dbReference type="ARBA" id="ARBA00023065"/>
    </source>
</evidence>
<organism evidence="14 15">
    <name type="scientific">Saitozyma podzolica</name>
    <dbReference type="NCBI Taxonomy" id="1890683"/>
    <lineage>
        <taxon>Eukaryota</taxon>
        <taxon>Fungi</taxon>
        <taxon>Dikarya</taxon>
        <taxon>Basidiomycota</taxon>
        <taxon>Agaricomycotina</taxon>
        <taxon>Tremellomycetes</taxon>
        <taxon>Tremellales</taxon>
        <taxon>Trimorphomycetaceae</taxon>
        <taxon>Saitozyma</taxon>
    </lineage>
</organism>
<evidence type="ECO:0000256" key="2">
    <source>
        <dbReference type="ARBA" id="ARBA00006833"/>
    </source>
</evidence>